<dbReference type="RefSeq" id="WP_074957796.1">
    <property type="nucleotide sequence ID" value="NZ_BJXR01000037.1"/>
</dbReference>
<evidence type="ECO:0000313" key="2">
    <source>
        <dbReference type="EMBL" id="GEN10205.1"/>
    </source>
</evidence>
<protein>
    <submittedName>
        <fullName evidence="3">Myxococcus xanthus paralogous domain TIGR02266</fullName>
    </submittedName>
</protein>
<dbReference type="InterPro" id="IPR009875">
    <property type="entry name" value="PilZ_domain"/>
</dbReference>
<reference evidence="3 4" key="1">
    <citation type="submission" date="2016-10" db="EMBL/GenBank/DDBJ databases">
        <authorList>
            <person name="Varghese N."/>
            <person name="Submissions S."/>
        </authorList>
    </citation>
    <scope>NUCLEOTIDE SEQUENCE [LARGE SCALE GENOMIC DNA]</scope>
    <source>
        <strain evidence="3 4">DSM 16525</strain>
    </source>
</reference>
<sequence>MGSPRVNALEEYKTLLERQRTAPLGPDEAQRLELLRDVLLELGALPPEGSPLPARPARADAVLELTFATQDDVVRAYSRNIGTGGLAIRTPRALPVGSTLELRITLPDSAQALRAFGQVAWSREDGMGVAFTQLAPDGEQRLKAFVSQDASLLQRVRGVLKTDVMELLKKDVRELGKGPAPQAANAVELDTRVPVLVRLSDARLMALITELFEQKGLRVVTDSDKPARIIIVDTGSALDVLSTAARPGSRIVMVNVSGPDSLMGRLSNLSPAAFVKHPASAAAVLLAVEKLLDATKSS</sequence>
<accession>A0A511T7Q4</accession>
<comment type="caution">
    <text evidence="2">The sequence shown here is derived from an EMBL/GenBank/DDBJ whole genome shotgun (WGS) entry which is preliminary data.</text>
</comment>
<dbReference type="Gene3D" id="2.40.10.220">
    <property type="entry name" value="predicted glycosyltransferase like domains"/>
    <property type="match status" value="1"/>
</dbReference>
<dbReference type="GO" id="GO:0035438">
    <property type="term" value="F:cyclic-di-GMP binding"/>
    <property type="evidence" value="ECO:0007669"/>
    <property type="project" value="InterPro"/>
</dbReference>
<dbReference type="Pfam" id="PF07238">
    <property type="entry name" value="PilZ"/>
    <property type="match status" value="1"/>
</dbReference>
<feature type="domain" description="PilZ" evidence="1">
    <location>
        <begin position="58"/>
        <end position="147"/>
    </location>
</feature>
<name>A0A511T7Q4_MYXFU</name>
<organism evidence="2 5">
    <name type="scientific">Myxococcus fulvus</name>
    <dbReference type="NCBI Taxonomy" id="33"/>
    <lineage>
        <taxon>Bacteria</taxon>
        <taxon>Pseudomonadati</taxon>
        <taxon>Myxococcota</taxon>
        <taxon>Myxococcia</taxon>
        <taxon>Myxococcales</taxon>
        <taxon>Cystobacterineae</taxon>
        <taxon>Myxococcaceae</taxon>
        <taxon>Myxococcus</taxon>
    </lineage>
</organism>
<evidence type="ECO:0000313" key="5">
    <source>
        <dbReference type="Proteomes" id="UP000321514"/>
    </source>
</evidence>
<evidence type="ECO:0000313" key="3">
    <source>
        <dbReference type="EMBL" id="SEU35095.1"/>
    </source>
</evidence>
<dbReference type="OrthoDB" id="7391081at2"/>
<dbReference type="EMBL" id="FOIB01000010">
    <property type="protein sequence ID" value="SEU35095.1"/>
    <property type="molecule type" value="Genomic_DNA"/>
</dbReference>
<dbReference type="AlphaFoldDB" id="A0A511T7Q4"/>
<dbReference type="EMBL" id="BJXR01000037">
    <property type="protein sequence ID" value="GEN10205.1"/>
    <property type="molecule type" value="Genomic_DNA"/>
</dbReference>
<gene>
    <name evidence="2" type="ORF">MFU01_52420</name>
    <name evidence="3" type="ORF">SAMN05443572_110199</name>
</gene>
<keyword evidence="4" id="KW-1185">Reference proteome</keyword>
<dbReference type="STRING" id="1334629.MFUL124B02_14330"/>
<dbReference type="SUPFAM" id="SSF141371">
    <property type="entry name" value="PilZ domain-like"/>
    <property type="match status" value="1"/>
</dbReference>
<dbReference type="Proteomes" id="UP000183760">
    <property type="component" value="Unassembled WGS sequence"/>
</dbReference>
<reference evidence="2 5" key="2">
    <citation type="submission" date="2019-07" db="EMBL/GenBank/DDBJ databases">
        <title>Whole genome shotgun sequence of Myxococcus fulvus NBRC 100333.</title>
        <authorList>
            <person name="Hosoyama A."/>
            <person name="Uohara A."/>
            <person name="Ohji S."/>
            <person name="Ichikawa N."/>
        </authorList>
    </citation>
    <scope>NUCLEOTIDE SEQUENCE [LARGE SCALE GENOMIC DNA]</scope>
    <source>
        <strain evidence="2 5">NBRC 100333</strain>
    </source>
</reference>
<dbReference type="Proteomes" id="UP000321514">
    <property type="component" value="Unassembled WGS sequence"/>
</dbReference>
<proteinExistence type="predicted"/>
<evidence type="ECO:0000313" key="4">
    <source>
        <dbReference type="Proteomes" id="UP000183760"/>
    </source>
</evidence>
<evidence type="ECO:0000259" key="1">
    <source>
        <dbReference type="Pfam" id="PF07238"/>
    </source>
</evidence>